<dbReference type="EMBL" id="CH963846">
    <property type="protein sequence ID" value="KRF97600.1"/>
    <property type="molecule type" value="Genomic_DNA"/>
</dbReference>
<reference evidence="2 3" key="1">
    <citation type="journal article" date="2007" name="Nature">
        <title>Evolution of genes and genomes on the Drosophila phylogeny.</title>
        <authorList>
            <consortium name="Drosophila 12 Genomes Consortium"/>
            <person name="Clark A.G."/>
            <person name="Eisen M.B."/>
            <person name="Smith D.R."/>
            <person name="Bergman C.M."/>
            <person name="Oliver B."/>
            <person name="Markow T.A."/>
            <person name="Kaufman T.C."/>
            <person name="Kellis M."/>
            <person name="Gelbart W."/>
            <person name="Iyer V.N."/>
            <person name="Pollard D.A."/>
            <person name="Sackton T.B."/>
            <person name="Larracuente A.M."/>
            <person name="Singh N.D."/>
            <person name="Abad J.P."/>
            <person name="Abt D.N."/>
            <person name="Adryan B."/>
            <person name="Aguade M."/>
            <person name="Akashi H."/>
            <person name="Anderson W.W."/>
            <person name="Aquadro C.F."/>
            <person name="Ardell D.H."/>
            <person name="Arguello R."/>
            <person name="Artieri C.G."/>
            <person name="Barbash D.A."/>
            <person name="Barker D."/>
            <person name="Barsanti P."/>
            <person name="Batterham P."/>
            <person name="Batzoglou S."/>
            <person name="Begun D."/>
            <person name="Bhutkar A."/>
            <person name="Blanco E."/>
            <person name="Bosak S.A."/>
            <person name="Bradley R.K."/>
            <person name="Brand A.D."/>
            <person name="Brent M.R."/>
            <person name="Brooks A.N."/>
            <person name="Brown R.H."/>
            <person name="Butlin R.K."/>
            <person name="Caggese C."/>
            <person name="Calvi B.R."/>
            <person name="Bernardo de Carvalho A."/>
            <person name="Caspi A."/>
            <person name="Castrezana S."/>
            <person name="Celniker S.E."/>
            <person name="Chang J.L."/>
            <person name="Chapple C."/>
            <person name="Chatterji S."/>
            <person name="Chinwalla A."/>
            <person name="Civetta A."/>
            <person name="Clifton S.W."/>
            <person name="Comeron J.M."/>
            <person name="Costello J.C."/>
            <person name="Coyne J.A."/>
            <person name="Daub J."/>
            <person name="David R.G."/>
            <person name="Delcher A.L."/>
            <person name="Delehaunty K."/>
            <person name="Do C.B."/>
            <person name="Ebling H."/>
            <person name="Edwards K."/>
            <person name="Eickbush T."/>
            <person name="Evans J.D."/>
            <person name="Filipski A."/>
            <person name="Findeiss S."/>
            <person name="Freyhult E."/>
            <person name="Fulton L."/>
            <person name="Fulton R."/>
            <person name="Garcia A.C."/>
            <person name="Gardiner A."/>
            <person name="Garfield D.A."/>
            <person name="Garvin B.E."/>
            <person name="Gibson G."/>
            <person name="Gilbert D."/>
            <person name="Gnerre S."/>
            <person name="Godfrey J."/>
            <person name="Good R."/>
            <person name="Gotea V."/>
            <person name="Gravely B."/>
            <person name="Greenberg A.J."/>
            <person name="Griffiths-Jones S."/>
            <person name="Gross S."/>
            <person name="Guigo R."/>
            <person name="Gustafson E.A."/>
            <person name="Haerty W."/>
            <person name="Hahn M.W."/>
            <person name="Halligan D.L."/>
            <person name="Halpern A.L."/>
            <person name="Halter G.M."/>
            <person name="Han M.V."/>
            <person name="Heger A."/>
            <person name="Hillier L."/>
            <person name="Hinrichs A.S."/>
            <person name="Holmes I."/>
            <person name="Hoskins R.A."/>
            <person name="Hubisz M.J."/>
            <person name="Hultmark D."/>
            <person name="Huntley M.A."/>
            <person name="Jaffe D.B."/>
            <person name="Jagadeeshan S."/>
            <person name="Jeck W.R."/>
            <person name="Johnson J."/>
            <person name="Jones C.D."/>
            <person name="Jordan W.C."/>
            <person name="Karpen G.H."/>
            <person name="Kataoka E."/>
            <person name="Keightley P.D."/>
            <person name="Kheradpour P."/>
            <person name="Kirkness E.F."/>
            <person name="Koerich L.B."/>
            <person name="Kristiansen K."/>
            <person name="Kudrna D."/>
            <person name="Kulathinal R.J."/>
            <person name="Kumar S."/>
            <person name="Kwok R."/>
            <person name="Lander E."/>
            <person name="Langley C.H."/>
            <person name="Lapoint R."/>
            <person name="Lazzaro B.P."/>
            <person name="Lee S.J."/>
            <person name="Levesque L."/>
            <person name="Li R."/>
            <person name="Lin C.F."/>
            <person name="Lin M.F."/>
            <person name="Lindblad-Toh K."/>
            <person name="Llopart A."/>
            <person name="Long M."/>
            <person name="Low L."/>
            <person name="Lozovsky E."/>
            <person name="Lu J."/>
            <person name="Luo M."/>
            <person name="Machado C.A."/>
            <person name="Makalowski W."/>
            <person name="Marzo M."/>
            <person name="Matsuda M."/>
            <person name="Matzkin L."/>
            <person name="McAllister B."/>
            <person name="McBride C.S."/>
            <person name="McKernan B."/>
            <person name="McKernan K."/>
            <person name="Mendez-Lago M."/>
            <person name="Minx P."/>
            <person name="Mollenhauer M.U."/>
            <person name="Montooth K."/>
            <person name="Mount S.M."/>
            <person name="Mu X."/>
            <person name="Myers E."/>
            <person name="Negre B."/>
            <person name="Newfeld S."/>
            <person name="Nielsen R."/>
            <person name="Noor M.A."/>
            <person name="O'Grady P."/>
            <person name="Pachter L."/>
            <person name="Papaceit M."/>
            <person name="Parisi M.J."/>
            <person name="Parisi M."/>
            <person name="Parts L."/>
            <person name="Pedersen J.S."/>
            <person name="Pesole G."/>
            <person name="Phillippy A.M."/>
            <person name="Ponting C.P."/>
            <person name="Pop M."/>
            <person name="Porcelli D."/>
            <person name="Powell J.R."/>
            <person name="Prohaska S."/>
            <person name="Pruitt K."/>
            <person name="Puig M."/>
            <person name="Quesneville H."/>
            <person name="Ram K.R."/>
            <person name="Rand D."/>
            <person name="Rasmussen M.D."/>
            <person name="Reed L.K."/>
            <person name="Reenan R."/>
            <person name="Reily A."/>
            <person name="Remington K.A."/>
            <person name="Rieger T.T."/>
            <person name="Ritchie M.G."/>
            <person name="Robin C."/>
            <person name="Rogers Y.H."/>
            <person name="Rohde C."/>
            <person name="Rozas J."/>
            <person name="Rubenfield M.J."/>
            <person name="Ruiz A."/>
            <person name="Russo S."/>
            <person name="Salzberg S.L."/>
            <person name="Sanchez-Gracia A."/>
            <person name="Saranga D.J."/>
            <person name="Sato H."/>
            <person name="Schaeffer S.W."/>
            <person name="Schatz M.C."/>
            <person name="Schlenke T."/>
            <person name="Schwartz R."/>
            <person name="Segarra C."/>
            <person name="Singh R.S."/>
            <person name="Sirot L."/>
            <person name="Sirota M."/>
            <person name="Sisneros N.B."/>
            <person name="Smith C.D."/>
            <person name="Smith T.F."/>
            <person name="Spieth J."/>
            <person name="Stage D.E."/>
            <person name="Stark A."/>
            <person name="Stephan W."/>
            <person name="Strausberg R.L."/>
            <person name="Strempel S."/>
            <person name="Sturgill D."/>
            <person name="Sutton G."/>
            <person name="Sutton G.G."/>
            <person name="Tao W."/>
            <person name="Teichmann S."/>
            <person name="Tobari Y.N."/>
            <person name="Tomimura Y."/>
            <person name="Tsolas J.M."/>
            <person name="Valente V.L."/>
            <person name="Venter E."/>
            <person name="Venter J.C."/>
            <person name="Vicario S."/>
            <person name="Vieira F.G."/>
            <person name="Vilella A.J."/>
            <person name="Villasante A."/>
            <person name="Walenz B."/>
            <person name="Wang J."/>
            <person name="Wasserman M."/>
            <person name="Watts T."/>
            <person name="Wilson D."/>
            <person name="Wilson R.K."/>
            <person name="Wing R.A."/>
            <person name="Wolfner M.F."/>
            <person name="Wong A."/>
            <person name="Wong G.K."/>
            <person name="Wu C.I."/>
            <person name="Wu G."/>
            <person name="Yamamoto D."/>
            <person name="Yang H.P."/>
            <person name="Yang S.P."/>
            <person name="Yorke J.A."/>
            <person name="Yoshida K."/>
            <person name="Zdobnov E."/>
            <person name="Zhang P."/>
            <person name="Zhang Y."/>
            <person name="Zimin A.V."/>
            <person name="Baldwin J."/>
            <person name="Abdouelleil A."/>
            <person name="Abdulkadir J."/>
            <person name="Abebe A."/>
            <person name="Abera B."/>
            <person name="Abreu J."/>
            <person name="Acer S.C."/>
            <person name="Aftuck L."/>
            <person name="Alexander A."/>
            <person name="An P."/>
            <person name="Anderson E."/>
            <person name="Anderson S."/>
            <person name="Arachi H."/>
            <person name="Azer M."/>
            <person name="Bachantsang P."/>
            <person name="Barry A."/>
            <person name="Bayul T."/>
            <person name="Berlin A."/>
            <person name="Bessette D."/>
            <person name="Bloom T."/>
            <person name="Blye J."/>
            <person name="Boguslavskiy L."/>
            <person name="Bonnet C."/>
            <person name="Boukhgalter B."/>
            <person name="Bourzgui I."/>
            <person name="Brown A."/>
            <person name="Cahill P."/>
            <person name="Channer S."/>
            <person name="Cheshatsang Y."/>
            <person name="Chuda L."/>
            <person name="Citroen M."/>
            <person name="Collymore A."/>
            <person name="Cooke P."/>
            <person name="Costello M."/>
            <person name="D'Aco K."/>
            <person name="Daza R."/>
            <person name="De Haan G."/>
            <person name="DeGray S."/>
            <person name="DeMaso C."/>
            <person name="Dhargay N."/>
            <person name="Dooley K."/>
            <person name="Dooley E."/>
            <person name="Doricent M."/>
            <person name="Dorje P."/>
            <person name="Dorjee K."/>
            <person name="Dupes A."/>
            <person name="Elong R."/>
            <person name="Falk J."/>
            <person name="Farina A."/>
            <person name="Faro S."/>
            <person name="Ferguson D."/>
            <person name="Fisher S."/>
            <person name="Foley C.D."/>
            <person name="Franke A."/>
            <person name="Friedrich D."/>
            <person name="Gadbois L."/>
            <person name="Gearin G."/>
            <person name="Gearin C.R."/>
            <person name="Giannoukos G."/>
            <person name="Goode T."/>
            <person name="Graham J."/>
            <person name="Grandbois E."/>
            <person name="Grewal S."/>
            <person name="Gyaltsen K."/>
            <person name="Hafez N."/>
            <person name="Hagos B."/>
            <person name="Hall J."/>
            <person name="Henson C."/>
            <person name="Hollinger A."/>
            <person name="Honan T."/>
            <person name="Huard M.D."/>
            <person name="Hughes L."/>
            <person name="Hurhula B."/>
            <person name="Husby M.E."/>
            <person name="Kamat A."/>
            <person name="Kanga B."/>
            <person name="Kashin S."/>
            <person name="Khazanovich D."/>
            <person name="Kisner P."/>
            <person name="Lance K."/>
            <person name="Lara M."/>
            <person name="Lee W."/>
            <person name="Lennon N."/>
            <person name="Letendre F."/>
            <person name="LeVine R."/>
            <person name="Lipovsky A."/>
            <person name="Liu X."/>
            <person name="Liu J."/>
            <person name="Liu S."/>
            <person name="Lokyitsang T."/>
            <person name="Lokyitsang Y."/>
            <person name="Lubonja R."/>
            <person name="Lui A."/>
            <person name="MacDonald P."/>
            <person name="Magnisalis V."/>
            <person name="Maru K."/>
            <person name="Matthews C."/>
            <person name="McCusker W."/>
            <person name="McDonough S."/>
            <person name="Mehta T."/>
            <person name="Meldrim J."/>
            <person name="Meneus L."/>
            <person name="Mihai O."/>
            <person name="Mihalev A."/>
            <person name="Mihova T."/>
            <person name="Mittelman R."/>
            <person name="Mlenga V."/>
            <person name="Montmayeur A."/>
            <person name="Mulrain L."/>
            <person name="Navidi A."/>
            <person name="Naylor J."/>
            <person name="Negash T."/>
            <person name="Nguyen T."/>
            <person name="Nguyen N."/>
            <person name="Nicol R."/>
            <person name="Norbu C."/>
            <person name="Norbu N."/>
            <person name="Novod N."/>
            <person name="O'Neill B."/>
            <person name="Osman S."/>
            <person name="Markiewicz E."/>
            <person name="Oyono O.L."/>
            <person name="Patti C."/>
            <person name="Phunkhang P."/>
            <person name="Pierre F."/>
            <person name="Priest M."/>
            <person name="Raghuraman S."/>
            <person name="Rege F."/>
            <person name="Reyes R."/>
            <person name="Rise C."/>
            <person name="Rogov P."/>
            <person name="Ross K."/>
            <person name="Ryan E."/>
            <person name="Settipalli S."/>
            <person name="Shea T."/>
            <person name="Sherpa N."/>
            <person name="Shi L."/>
            <person name="Shih D."/>
            <person name="Sparrow T."/>
            <person name="Spaulding J."/>
            <person name="Stalker J."/>
            <person name="Stange-Thomann N."/>
            <person name="Stavropoulos S."/>
            <person name="Stone C."/>
            <person name="Strader C."/>
            <person name="Tesfaye S."/>
            <person name="Thomson T."/>
            <person name="Thoulutsang Y."/>
            <person name="Thoulutsang D."/>
            <person name="Topham K."/>
            <person name="Topping I."/>
            <person name="Tsamla T."/>
            <person name="Vassiliev H."/>
            <person name="Vo A."/>
            <person name="Wangchuk T."/>
            <person name="Wangdi T."/>
            <person name="Weiand M."/>
            <person name="Wilkinson J."/>
            <person name="Wilson A."/>
            <person name="Yadav S."/>
            <person name="Young G."/>
            <person name="Yu Q."/>
            <person name="Zembek L."/>
            <person name="Zhong D."/>
            <person name="Zimmer A."/>
            <person name="Zwirko Z."/>
            <person name="Jaffe D.B."/>
            <person name="Alvarez P."/>
            <person name="Brockman W."/>
            <person name="Butler J."/>
            <person name="Chin C."/>
            <person name="Gnerre S."/>
            <person name="Grabherr M."/>
            <person name="Kleber M."/>
            <person name="Mauceli E."/>
            <person name="MacCallum I."/>
        </authorList>
    </citation>
    <scope>NUCLEOTIDE SEQUENCE [LARGE SCALE GENOMIC DNA]</scope>
    <source>
        <strain evidence="3">Tucson 14030-0811.24</strain>
    </source>
</reference>
<dbReference type="FunCoup" id="A0A0Q9WP24">
    <property type="interactions" value="40"/>
</dbReference>
<dbReference type="AlphaFoldDB" id="A0A0Q9WP24"/>
<dbReference type="OrthoDB" id="7818833at2759"/>
<dbReference type="GO" id="GO:0005549">
    <property type="term" value="F:odorant binding"/>
    <property type="evidence" value="ECO:0007669"/>
    <property type="project" value="InterPro"/>
</dbReference>
<proteinExistence type="predicted"/>
<keyword evidence="1" id="KW-0732">Signal</keyword>
<gene>
    <name evidence="2" type="primary">Dwil\GK26996</name>
    <name evidence="2" type="ORF">Dwil_GK26996</name>
</gene>
<sequence length="192" mass="21909">MKLFYLLIVSILMANKEQFDACKTRLKISEEELDSIPRNASIGDLSTNYRCFVKCLNEPYFGKDGKIDPKLIDNEDLRAKYVTCKNQYDNVEDITVCLFLDQITDTLTDDEVDAIPGNASSSDIAPNKRCYARDLLKPYLGDNGKIDLKRLVNNFQNPDSIKMLQCKEKYDNVIDAADCDYSVYILQCLISE</sequence>
<dbReference type="InParanoid" id="A0A0Q9WP24"/>
<evidence type="ECO:0000313" key="3">
    <source>
        <dbReference type="Proteomes" id="UP000007798"/>
    </source>
</evidence>
<keyword evidence="3" id="KW-1185">Reference proteome</keyword>
<dbReference type="SUPFAM" id="SSF47565">
    <property type="entry name" value="Insect pheromone/odorant-binding proteins"/>
    <property type="match status" value="1"/>
</dbReference>
<dbReference type="InterPro" id="IPR036728">
    <property type="entry name" value="PBP_GOBP_sf"/>
</dbReference>
<accession>A0A0Q9WP24</accession>
<organism evidence="2 3">
    <name type="scientific">Drosophila willistoni</name>
    <name type="common">Fruit fly</name>
    <dbReference type="NCBI Taxonomy" id="7260"/>
    <lineage>
        <taxon>Eukaryota</taxon>
        <taxon>Metazoa</taxon>
        <taxon>Ecdysozoa</taxon>
        <taxon>Arthropoda</taxon>
        <taxon>Hexapoda</taxon>
        <taxon>Insecta</taxon>
        <taxon>Pterygota</taxon>
        <taxon>Neoptera</taxon>
        <taxon>Endopterygota</taxon>
        <taxon>Diptera</taxon>
        <taxon>Brachycera</taxon>
        <taxon>Muscomorpha</taxon>
        <taxon>Ephydroidea</taxon>
        <taxon>Drosophilidae</taxon>
        <taxon>Drosophila</taxon>
        <taxon>Sophophora</taxon>
    </lineage>
</organism>
<feature type="chain" id="PRO_5006386984" evidence="1">
    <location>
        <begin position="22"/>
        <end position="192"/>
    </location>
</feature>
<evidence type="ECO:0000313" key="2">
    <source>
        <dbReference type="EMBL" id="KRF97600.1"/>
    </source>
</evidence>
<feature type="signal peptide" evidence="1">
    <location>
        <begin position="1"/>
        <end position="21"/>
    </location>
</feature>
<evidence type="ECO:0000256" key="1">
    <source>
        <dbReference type="SAM" id="SignalP"/>
    </source>
</evidence>
<protein>
    <submittedName>
        <fullName evidence="2">Uncharacterized protein</fullName>
    </submittedName>
</protein>
<name>A0A0Q9WP24_DROWI</name>
<dbReference type="Proteomes" id="UP000007798">
    <property type="component" value="Unassembled WGS sequence"/>
</dbReference>